<proteinExistence type="predicted"/>
<evidence type="ECO:0000313" key="3">
    <source>
        <dbReference type="EMBL" id="PZO77776.1"/>
    </source>
</evidence>
<protein>
    <recommendedName>
        <fullName evidence="2">EF-hand domain-containing protein</fullName>
    </recommendedName>
</protein>
<evidence type="ECO:0000313" key="4">
    <source>
        <dbReference type="Proteomes" id="UP000249557"/>
    </source>
</evidence>
<comment type="caution">
    <text evidence="3">The sequence shown here is derived from an EMBL/GenBank/DDBJ whole genome shotgun (WGS) entry which is preliminary data.</text>
</comment>
<dbReference type="PROSITE" id="PS51257">
    <property type="entry name" value="PROKAR_LIPOPROTEIN"/>
    <property type="match status" value="1"/>
</dbReference>
<feature type="signal peptide" evidence="1">
    <location>
        <begin position="1"/>
        <end position="23"/>
    </location>
</feature>
<feature type="chain" id="PRO_5015875868" description="EF-hand domain-containing protein" evidence="1">
    <location>
        <begin position="24"/>
        <end position="79"/>
    </location>
</feature>
<dbReference type="InterPro" id="IPR002048">
    <property type="entry name" value="EF_hand_dom"/>
</dbReference>
<dbReference type="InterPro" id="IPR018247">
    <property type="entry name" value="EF_Hand_1_Ca_BS"/>
</dbReference>
<dbReference type="GO" id="GO:0005509">
    <property type="term" value="F:calcium ion binding"/>
    <property type="evidence" value="ECO:0007669"/>
    <property type="project" value="InterPro"/>
</dbReference>
<organism evidence="3 4">
    <name type="scientific">Micavibrio aeruginosavorus</name>
    <dbReference type="NCBI Taxonomy" id="349221"/>
    <lineage>
        <taxon>Bacteria</taxon>
        <taxon>Pseudomonadati</taxon>
        <taxon>Bdellovibrionota</taxon>
        <taxon>Bdellovibrionia</taxon>
        <taxon>Bdellovibrionales</taxon>
        <taxon>Pseudobdellovibrionaceae</taxon>
        <taxon>Micavibrio</taxon>
    </lineage>
</organism>
<dbReference type="AlphaFoldDB" id="A0A2W4Z7R9"/>
<sequence>MKKLPHALLLVFLLAGCGGGSTAPEVSRAHTPYPSGMSYEEFRNHEFNSGTGMSAVQKRFLLLDRDNNGVLSSSEFSGN</sequence>
<evidence type="ECO:0000256" key="1">
    <source>
        <dbReference type="SAM" id="SignalP"/>
    </source>
</evidence>
<gene>
    <name evidence="3" type="ORF">DI626_12215</name>
</gene>
<evidence type="ECO:0000259" key="2">
    <source>
        <dbReference type="PROSITE" id="PS50222"/>
    </source>
</evidence>
<accession>A0A2W4Z7R9</accession>
<keyword evidence="1" id="KW-0732">Signal</keyword>
<dbReference type="EMBL" id="QFNK01000411">
    <property type="protein sequence ID" value="PZO77776.1"/>
    <property type="molecule type" value="Genomic_DNA"/>
</dbReference>
<dbReference type="PROSITE" id="PS00018">
    <property type="entry name" value="EF_HAND_1"/>
    <property type="match status" value="1"/>
</dbReference>
<reference evidence="3 4" key="1">
    <citation type="submission" date="2017-08" db="EMBL/GenBank/DDBJ databases">
        <title>Infants hospitalized years apart are colonized by the same room-sourced microbial strains.</title>
        <authorList>
            <person name="Brooks B."/>
            <person name="Olm M.R."/>
            <person name="Firek B.A."/>
            <person name="Baker R."/>
            <person name="Thomas B.C."/>
            <person name="Morowitz M.J."/>
            <person name="Banfield J.F."/>
        </authorList>
    </citation>
    <scope>NUCLEOTIDE SEQUENCE [LARGE SCALE GENOMIC DNA]</scope>
    <source>
        <strain evidence="3">S2_018_000_R2_104</strain>
    </source>
</reference>
<dbReference type="PROSITE" id="PS50222">
    <property type="entry name" value="EF_HAND_2"/>
    <property type="match status" value="1"/>
</dbReference>
<name>A0A2W4Z7R9_9BACT</name>
<feature type="domain" description="EF-hand" evidence="2">
    <location>
        <begin position="51"/>
        <end position="79"/>
    </location>
</feature>
<dbReference type="Proteomes" id="UP000249557">
    <property type="component" value="Unassembled WGS sequence"/>
</dbReference>